<dbReference type="KEGG" id="hja:BST95_14195"/>
<evidence type="ECO:0000256" key="1">
    <source>
        <dbReference type="ARBA" id="ARBA00022723"/>
    </source>
</evidence>
<dbReference type="RefSeq" id="WP_084200242.1">
    <property type="nucleotide sequence ID" value="NZ_BMYL01000001.1"/>
</dbReference>
<gene>
    <name evidence="7" type="ORF">C0029_03990</name>
</gene>
<accession>A0AAP8MHE9</accession>
<dbReference type="InterPro" id="IPR029229">
    <property type="entry name" value="Alkyl_sulf_C"/>
</dbReference>
<dbReference type="SUPFAM" id="SSF56281">
    <property type="entry name" value="Metallo-hydrolase/oxidoreductase"/>
    <property type="match status" value="1"/>
</dbReference>
<dbReference type="PANTHER" id="PTHR43223:SF1">
    <property type="entry name" value="ALKYL_ARYL-SULFATASE BDS1"/>
    <property type="match status" value="1"/>
</dbReference>
<keyword evidence="2" id="KW-0378">Hydrolase</keyword>
<dbReference type="InterPro" id="IPR001279">
    <property type="entry name" value="Metallo-B-lactamas"/>
</dbReference>
<evidence type="ECO:0000256" key="5">
    <source>
        <dbReference type="SAM" id="SignalP"/>
    </source>
</evidence>
<dbReference type="SUPFAM" id="SSF55718">
    <property type="entry name" value="SCP-like"/>
    <property type="match status" value="1"/>
</dbReference>
<dbReference type="Proteomes" id="UP000235162">
    <property type="component" value="Unassembled WGS sequence"/>
</dbReference>
<dbReference type="SMART" id="SM00849">
    <property type="entry name" value="Lactamase_B"/>
    <property type="match status" value="1"/>
</dbReference>
<feature type="signal peptide" evidence="5">
    <location>
        <begin position="1"/>
        <end position="24"/>
    </location>
</feature>
<dbReference type="InterPro" id="IPR052195">
    <property type="entry name" value="Bact_Alkyl/Aryl-Sulfatase"/>
</dbReference>
<dbReference type="GO" id="GO:0046983">
    <property type="term" value="F:protein dimerization activity"/>
    <property type="evidence" value="ECO:0007669"/>
    <property type="project" value="InterPro"/>
</dbReference>
<keyword evidence="5" id="KW-0732">Signal</keyword>
<proteinExistence type="inferred from homology"/>
<dbReference type="Gene3D" id="3.30.1050.10">
    <property type="entry name" value="SCP2 sterol-binding domain"/>
    <property type="match status" value="1"/>
</dbReference>
<keyword evidence="1" id="KW-0479">Metal-binding</keyword>
<dbReference type="FunFam" id="3.60.15.30:FF:000001">
    <property type="entry name" value="Alkyl/aryl-sulfatase BDS1"/>
    <property type="match status" value="1"/>
</dbReference>
<sequence>MNKISLTTVAAAILLSGCSGSDTAQKTSAESDAGFTAPSAYTADINRDIAAELPDDGGADLAAAQRGFIATRSDPLITTAAGDVVWDLDEYAFMEGPAPDSVNPSLWRQATLNNIHGLFKVTERIYQIRGFDLANMTLIKGDQGFIVVDPLTSEETAAAGLEFARQHLGDLPVTAVLFTHSHIDHFAGVWGVIDEDDYQAGRIPVVAPEGFMEEATSENIIAGVAMSRRASFMYGRRLPREARGHVGSGLGKSPAYGTVGIAEPTEIIDHTGQTLTLDGLEFVFQAAPGSEAPAEFTFAIPELKAYCGAEVATRNLHNLYTLRGAKVRDALAWTGYIDEMIELSEGSDVYFASHHWPVWDRPTIVAYLETQRDTYKYIHDQTVRMFNGGMTPREIAEELALPEGLTAAYANRDYYGTVAHNSKAVYQAYLGWYDANPANLNPLPPVESSARYVALAGGAEGVIAEAEKSIEAGDYRWAAELLNHLVFAEPDNQQAMQLLASTYDQLAYVAESGPWRDVYLSAAYELRFGAPQESQIKLSLLVNMLEQTPVEKFFQTMSVRLDPDKAAGVDRRVGIVFEDLDEAYLLTVRNSVMHHRGLDAADEPDVVLKVSHGMFIRMLMGEVGLMETLRSDELSVEGNALTLASFFGMFEQPQGEFNIVTP</sequence>
<dbReference type="Pfam" id="PF00753">
    <property type="entry name" value="Lactamase_B"/>
    <property type="match status" value="1"/>
</dbReference>
<dbReference type="Gene3D" id="1.25.40.880">
    <property type="entry name" value="Alkyl sulfatase, dimerisation domain"/>
    <property type="match status" value="1"/>
</dbReference>
<evidence type="ECO:0000313" key="7">
    <source>
        <dbReference type="EMBL" id="PLW87744.1"/>
    </source>
</evidence>
<dbReference type="Gene3D" id="3.60.15.30">
    <property type="entry name" value="Metallo-beta-lactamase domain"/>
    <property type="match status" value="1"/>
</dbReference>
<keyword evidence="8" id="KW-1185">Reference proteome</keyword>
<dbReference type="InterPro" id="IPR036527">
    <property type="entry name" value="SCP2_sterol-bd_dom_sf"/>
</dbReference>
<evidence type="ECO:0000256" key="3">
    <source>
        <dbReference type="ARBA" id="ARBA00022833"/>
    </source>
</evidence>
<dbReference type="InterPro" id="IPR029228">
    <property type="entry name" value="Alkyl_sulf_dimr"/>
</dbReference>
<dbReference type="Pfam" id="PF14864">
    <property type="entry name" value="Alkyl_sulf_C"/>
    <property type="match status" value="1"/>
</dbReference>
<dbReference type="PANTHER" id="PTHR43223">
    <property type="entry name" value="ALKYL/ARYL-SULFATASE"/>
    <property type="match status" value="1"/>
</dbReference>
<evidence type="ECO:0000256" key="2">
    <source>
        <dbReference type="ARBA" id="ARBA00022801"/>
    </source>
</evidence>
<dbReference type="GO" id="GO:0046872">
    <property type="term" value="F:metal ion binding"/>
    <property type="evidence" value="ECO:0007669"/>
    <property type="project" value="UniProtKB-KW"/>
</dbReference>
<reference evidence="7 8" key="1">
    <citation type="submission" date="2018-01" db="EMBL/GenBank/DDBJ databases">
        <title>The draft genome sequence of Halioglobus japonicus S1-36.</title>
        <authorList>
            <person name="Du Z.-J."/>
            <person name="Shi M.-J."/>
        </authorList>
    </citation>
    <scope>NUCLEOTIDE SEQUENCE [LARGE SCALE GENOMIC DNA]</scope>
    <source>
        <strain evidence="7 8">S1-36</strain>
    </source>
</reference>
<dbReference type="Pfam" id="PF14863">
    <property type="entry name" value="Alkyl_sulf_dimr"/>
    <property type="match status" value="1"/>
</dbReference>
<dbReference type="CDD" id="cd07710">
    <property type="entry name" value="arylsulfatase_Sdsa1-like_MBL-fold"/>
    <property type="match status" value="1"/>
</dbReference>
<dbReference type="AlphaFoldDB" id="A0AAP8MHE9"/>
<dbReference type="InterPro" id="IPR044097">
    <property type="entry name" value="Bds1/SdsA1_MBL-fold"/>
</dbReference>
<dbReference type="PROSITE" id="PS51257">
    <property type="entry name" value="PROKAR_LIPOPROTEIN"/>
    <property type="match status" value="1"/>
</dbReference>
<comment type="similarity">
    <text evidence="4">Belongs to the metallo-beta-lactamase superfamily. Type III sulfatase family.</text>
</comment>
<evidence type="ECO:0000259" key="6">
    <source>
        <dbReference type="SMART" id="SM00849"/>
    </source>
</evidence>
<dbReference type="GO" id="GO:0018741">
    <property type="term" value="F:linear primary-alkylsulfatase activity"/>
    <property type="evidence" value="ECO:0007669"/>
    <property type="project" value="InterPro"/>
</dbReference>
<dbReference type="EMBL" id="PKUR01000001">
    <property type="protein sequence ID" value="PLW87744.1"/>
    <property type="molecule type" value="Genomic_DNA"/>
</dbReference>
<feature type="chain" id="PRO_5042954793" evidence="5">
    <location>
        <begin position="25"/>
        <end position="662"/>
    </location>
</feature>
<evidence type="ECO:0000256" key="4">
    <source>
        <dbReference type="ARBA" id="ARBA00033751"/>
    </source>
</evidence>
<evidence type="ECO:0000313" key="8">
    <source>
        <dbReference type="Proteomes" id="UP000235162"/>
    </source>
</evidence>
<protein>
    <submittedName>
        <fullName evidence="7">Alkyl/aryl-sulfatase</fullName>
    </submittedName>
</protein>
<name>A0AAP8MHE9_9GAMM</name>
<dbReference type="InterPro" id="IPR036866">
    <property type="entry name" value="RibonucZ/Hydroxyglut_hydro"/>
</dbReference>
<comment type="caution">
    <text evidence="7">The sequence shown here is derived from an EMBL/GenBank/DDBJ whole genome shotgun (WGS) entry which is preliminary data.</text>
</comment>
<dbReference type="InterPro" id="IPR038536">
    <property type="entry name" value="Alkyl/aryl-sulf_dimr_sf"/>
</dbReference>
<dbReference type="GO" id="GO:0018909">
    <property type="term" value="P:dodecyl sulfate metabolic process"/>
    <property type="evidence" value="ECO:0007669"/>
    <property type="project" value="InterPro"/>
</dbReference>
<keyword evidence="3" id="KW-0862">Zinc</keyword>
<organism evidence="7 8">
    <name type="scientific">Halioglobus japonicus</name>
    <dbReference type="NCBI Taxonomy" id="930805"/>
    <lineage>
        <taxon>Bacteria</taxon>
        <taxon>Pseudomonadati</taxon>
        <taxon>Pseudomonadota</taxon>
        <taxon>Gammaproteobacteria</taxon>
        <taxon>Cellvibrionales</taxon>
        <taxon>Halieaceae</taxon>
        <taxon>Halioglobus</taxon>
    </lineage>
</organism>
<feature type="domain" description="Metallo-beta-lactamase" evidence="6">
    <location>
        <begin position="133"/>
        <end position="355"/>
    </location>
</feature>